<feature type="domain" description="Histidine kinase" evidence="10">
    <location>
        <begin position="157"/>
        <end position="356"/>
    </location>
</feature>
<evidence type="ECO:0000256" key="3">
    <source>
        <dbReference type="ARBA" id="ARBA00022553"/>
    </source>
</evidence>
<evidence type="ECO:0000256" key="2">
    <source>
        <dbReference type="ARBA" id="ARBA00012438"/>
    </source>
</evidence>
<organism evidence="13 14">
    <name type="scientific">Filobacillus milosensis</name>
    <dbReference type="NCBI Taxonomy" id="94137"/>
    <lineage>
        <taxon>Bacteria</taxon>
        <taxon>Bacillati</taxon>
        <taxon>Bacillota</taxon>
        <taxon>Bacilli</taxon>
        <taxon>Bacillales</taxon>
        <taxon>Bacillaceae</taxon>
        <taxon>Filobacillus</taxon>
    </lineage>
</organism>
<evidence type="ECO:0000313" key="14">
    <source>
        <dbReference type="Proteomes" id="UP000297975"/>
    </source>
</evidence>
<dbReference type="Pfam" id="PF13426">
    <property type="entry name" value="PAS_9"/>
    <property type="match status" value="1"/>
</dbReference>
<dbReference type="NCBIfam" id="TIGR00229">
    <property type="entry name" value="sensory_box"/>
    <property type="match status" value="1"/>
</dbReference>
<evidence type="ECO:0000256" key="5">
    <source>
        <dbReference type="ARBA" id="ARBA00022741"/>
    </source>
</evidence>
<dbReference type="AlphaFoldDB" id="A0A4Y8IQK1"/>
<dbReference type="Pfam" id="PF00512">
    <property type="entry name" value="HisKA"/>
    <property type="match status" value="1"/>
</dbReference>
<dbReference type="Gene3D" id="1.10.287.130">
    <property type="match status" value="1"/>
</dbReference>
<comment type="caution">
    <text evidence="13">The sequence shown here is derived from an EMBL/GenBank/DDBJ whole genome shotgun (WGS) entry which is preliminary data.</text>
</comment>
<dbReference type="Gene3D" id="3.30.450.20">
    <property type="entry name" value="PAS domain"/>
    <property type="match status" value="1"/>
</dbReference>
<feature type="domain" description="PAS" evidence="11">
    <location>
        <begin position="37"/>
        <end position="85"/>
    </location>
</feature>
<comment type="catalytic activity">
    <reaction evidence="1">
        <text>ATP + protein L-histidine = ADP + protein N-phospho-L-histidine.</text>
        <dbReference type="EC" id="2.7.13.3"/>
    </reaction>
</comment>
<dbReference type="InterPro" id="IPR005467">
    <property type="entry name" value="His_kinase_dom"/>
</dbReference>
<dbReference type="GO" id="GO:0030435">
    <property type="term" value="P:sporulation resulting in formation of a cellular spore"/>
    <property type="evidence" value="ECO:0007669"/>
    <property type="project" value="UniProtKB-KW"/>
</dbReference>
<keyword evidence="4" id="KW-0808">Transferase</keyword>
<evidence type="ECO:0000256" key="7">
    <source>
        <dbReference type="ARBA" id="ARBA00022840"/>
    </source>
</evidence>
<keyword evidence="3" id="KW-0597">Phosphoprotein</keyword>
<dbReference type="Proteomes" id="UP000297975">
    <property type="component" value="Unassembled WGS sequence"/>
</dbReference>
<dbReference type="InterPro" id="IPR000700">
    <property type="entry name" value="PAS-assoc_C"/>
</dbReference>
<dbReference type="SMART" id="SM00388">
    <property type="entry name" value="HisKA"/>
    <property type="match status" value="1"/>
</dbReference>
<feature type="domain" description="PAC" evidence="12">
    <location>
        <begin position="92"/>
        <end position="144"/>
    </location>
</feature>
<name>A0A4Y8IQK1_9BACI</name>
<dbReference type="RefSeq" id="WP_134339184.1">
    <property type="nucleotide sequence ID" value="NZ_SOPW01000004.1"/>
</dbReference>
<keyword evidence="14" id="KW-1185">Reference proteome</keyword>
<evidence type="ECO:0000256" key="6">
    <source>
        <dbReference type="ARBA" id="ARBA00022777"/>
    </source>
</evidence>
<protein>
    <recommendedName>
        <fullName evidence="2">histidine kinase</fullName>
        <ecNumber evidence="2">2.7.13.3</ecNumber>
    </recommendedName>
</protein>
<dbReference type="SUPFAM" id="SSF47384">
    <property type="entry name" value="Homodimeric domain of signal transducing histidine kinase"/>
    <property type="match status" value="1"/>
</dbReference>
<dbReference type="PROSITE" id="PS50112">
    <property type="entry name" value="PAS"/>
    <property type="match status" value="1"/>
</dbReference>
<sequence>MKKHSLVMSGDNQLDLEQGLLSSAFQWFDNNSTNIKLIFDENYKIVYISYSAEKILGYKKECFLGKDLLNFIDESDVENAKKYINSLGFDRINVELAFKNNDDHTIYTATHLGKINDDHKGKTYYIAVINDISELKTARKMLMNSEKLSSVGQLAASVVHEIRNPLTSIKGFLQLLENDVKDKPEYFNIMTEEIEKIESITTELLYIAKPSPNQFKNENITNTISEVCLLMKSQARLYDIQIDFKSDKDHYINCDRSQIKQVFINLIKNAVEAMESEGTIRVHVYKDDSLTIDVIDEGVGVPDDLKLRLGEPFLSTKEKGTGLGLMVTKQILNNHHASLNVLDNKEKGSIFRVRFY</sequence>
<evidence type="ECO:0000256" key="8">
    <source>
        <dbReference type="ARBA" id="ARBA00022969"/>
    </source>
</evidence>
<dbReference type="InterPro" id="IPR003661">
    <property type="entry name" value="HisK_dim/P_dom"/>
</dbReference>
<gene>
    <name evidence="13" type="ORF">E3U55_04660</name>
</gene>
<dbReference type="OrthoDB" id="9815750at2"/>
<dbReference type="Pfam" id="PF02518">
    <property type="entry name" value="HATPase_c"/>
    <property type="match status" value="1"/>
</dbReference>
<evidence type="ECO:0000256" key="9">
    <source>
        <dbReference type="ARBA" id="ARBA00023012"/>
    </source>
</evidence>
<dbReference type="EC" id="2.7.13.3" evidence="2"/>
<dbReference type="InterPro" id="IPR003594">
    <property type="entry name" value="HATPase_dom"/>
</dbReference>
<dbReference type="InterPro" id="IPR036890">
    <property type="entry name" value="HATPase_C_sf"/>
</dbReference>
<evidence type="ECO:0000259" key="11">
    <source>
        <dbReference type="PROSITE" id="PS50112"/>
    </source>
</evidence>
<dbReference type="GO" id="GO:0000155">
    <property type="term" value="F:phosphorelay sensor kinase activity"/>
    <property type="evidence" value="ECO:0007669"/>
    <property type="project" value="InterPro"/>
</dbReference>
<dbReference type="SUPFAM" id="SSF55785">
    <property type="entry name" value="PYP-like sensor domain (PAS domain)"/>
    <property type="match status" value="1"/>
</dbReference>
<dbReference type="CDD" id="cd00130">
    <property type="entry name" value="PAS"/>
    <property type="match status" value="1"/>
</dbReference>
<keyword evidence="6" id="KW-0418">Kinase</keyword>
<dbReference type="PROSITE" id="PS50113">
    <property type="entry name" value="PAC"/>
    <property type="match status" value="1"/>
</dbReference>
<accession>A0A4Y8IQK1</accession>
<evidence type="ECO:0000313" key="13">
    <source>
        <dbReference type="EMBL" id="TFB23111.1"/>
    </source>
</evidence>
<evidence type="ECO:0000256" key="4">
    <source>
        <dbReference type="ARBA" id="ARBA00022679"/>
    </source>
</evidence>
<keyword evidence="7" id="KW-0067">ATP-binding</keyword>
<reference evidence="13 14" key="1">
    <citation type="submission" date="2019-03" db="EMBL/GenBank/DDBJ databases">
        <authorList>
            <person name="He R.-H."/>
        </authorList>
    </citation>
    <scope>NUCLEOTIDE SEQUENCE [LARGE SCALE GENOMIC DNA]</scope>
    <source>
        <strain evidence="14">SH 714</strain>
    </source>
</reference>
<dbReference type="InterPro" id="IPR004358">
    <property type="entry name" value="Sig_transdc_His_kin-like_C"/>
</dbReference>
<dbReference type="EMBL" id="SOPW01000004">
    <property type="protein sequence ID" value="TFB23111.1"/>
    <property type="molecule type" value="Genomic_DNA"/>
</dbReference>
<dbReference type="InterPro" id="IPR000014">
    <property type="entry name" value="PAS"/>
</dbReference>
<dbReference type="PANTHER" id="PTHR43065">
    <property type="entry name" value="SENSOR HISTIDINE KINASE"/>
    <property type="match status" value="1"/>
</dbReference>
<dbReference type="FunFam" id="1.10.287.130:FF:000040">
    <property type="entry name" value="PAS domain-containing sensor histidine kinase"/>
    <property type="match status" value="1"/>
</dbReference>
<dbReference type="InterPro" id="IPR036097">
    <property type="entry name" value="HisK_dim/P_sf"/>
</dbReference>
<dbReference type="SUPFAM" id="SSF55874">
    <property type="entry name" value="ATPase domain of HSP90 chaperone/DNA topoisomerase II/histidine kinase"/>
    <property type="match status" value="1"/>
</dbReference>
<proteinExistence type="predicted"/>
<dbReference type="SMART" id="SM00387">
    <property type="entry name" value="HATPase_c"/>
    <property type="match status" value="1"/>
</dbReference>
<dbReference type="CDD" id="cd00082">
    <property type="entry name" value="HisKA"/>
    <property type="match status" value="1"/>
</dbReference>
<dbReference type="PRINTS" id="PR00344">
    <property type="entry name" value="BCTRLSENSOR"/>
</dbReference>
<dbReference type="GO" id="GO:0005524">
    <property type="term" value="F:ATP binding"/>
    <property type="evidence" value="ECO:0007669"/>
    <property type="project" value="UniProtKB-KW"/>
</dbReference>
<keyword evidence="5" id="KW-0547">Nucleotide-binding</keyword>
<evidence type="ECO:0000259" key="10">
    <source>
        <dbReference type="PROSITE" id="PS50109"/>
    </source>
</evidence>
<keyword evidence="9" id="KW-0902">Two-component regulatory system</keyword>
<dbReference type="PROSITE" id="PS50109">
    <property type="entry name" value="HIS_KIN"/>
    <property type="match status" value="1"/>
</dbReference>
<dbReference type="PANTHER" id="PTHR43065:SF10">
    <property type="entry name" value="PEROXIDE STRESS-ACTIVATED HISTIDINE KINASE MAK3"/>
    <property type="match status" value="1"/>
</dbReference>
<evidence type="ECO:0000256" key="1">
    <source>
        <dbReference type="ARBA" id="ARBA00000085"/>
    </source>
</evidence>
<keyword evidence="8" id="KW-0749">Sporulation</keyword>
<evidence type="ECO:0000259" key="12">
    <source>
        <dbReference type="PROSITE" id="PS50113"/>
    </source>
</evidence>
<dbReference type="Gene3D" id="3.30.565.10">
    <property type="entry name" value="Histidine kinase-like ATPase, C-terminal domain"/>
    <property type="match status" value="1"/>
</dbReference>
<dbReference type="InterPro" id="IPR035965">
    <property type="entry name" value="PAS-like_dom_sf"/>
</dbReference>